<dbReference type="SMART" id="SM00184">
    <property type="entry name" value="RING"/>
    <property type="match status" value="1"/>
</dbReference>
<dbReference type="PROSITE" id="PS50089">
    <property type="entry name" value="ZF_RING_2"/>
    <property type="match status" value="1"/>
</dbReference>
<dbReference type="InterPro" id="IPR013083">
    <property type="entry name" value="Znf_RING/FYVE/PHD"/>
</dbReference>
<evidence type="ECO:0000256" key="3">
    <source>
        <dbReference type="ARBA" id="ARBA00022833"/>
    </source>
</evidence>
<dbReference type="PANTHER" id="PTHR45969">
    <property type="entry name" value="RING ZINC FINGER PROTEIN-RELATED"/>
    <property type="match status" value="1"/>
</dbReference>
<dbReference type="EMBL" id="DS178306">
    <property type="protein sequence ID" value="EFP87464.1"/>
    <property type="molecule type" value="Genomic_DNA"/>
</dbReference>
<feature type="region of interest" description="Disordered" evidence="5">
    <location>
        <begin position="53"/>
        <end position="141"/>
    </location>
</feature>
<keyword evidence="9" id="KW-1185">Reference proteome</keyword>
<reference evidence="9" key="2">
    <citation type="journal article" date="2011" name="Proc. Natl. Acad. Sci. U.S.A.">
        <title>Obligate biotrophy features unraveled by the genomic analysis of rust fungi.</title>
        <authorList>
            <person name="Duplessis S."/>
            <person name="Cuomo C.A."/>
            <person name="Lin Y.-C."/>
            <person name="Aerts A."/>
            <person name="Tisserant E."/>
            <person name="Veneault-Fourrey C."/>
            <person name="Joly D.L."/>
            <person name="Hacquard S."/>
            <person name="Amselem J."/>
            <person name="Cantarel B.L."/>
            <person name="Chiu R."/>
            <person name="Coutinho P.M."/>
            <person name="Feau N."/>
            <person name="Field M."/>
            <person name="Frey P."/>
            <person name="Gelhaye E."/>
            <person name="Goldberg J."/>
            <person name="Grabherr M.G."/>
            <person name="Kodira C.D."/>
            <person name="Kohler A."/>
            <person name="Kuees U."/>
            <person name="Lindquist E.A."/>
            <person name="Lucas S.M."/>
            <person name="Mago R."/>
            <person name="Mauceli E."/>
            <person name="Morin E."/>
            <person name="Murat C."/>
            <person name="Pangilinan J.L."/>
            <person name="Park R."/>
            <person name="Pearson M."/>
            <person name="Quesneville H."/>
            <person name="Rouhier N."/>
            <person name="Sakthikumar S."/>
            <person name="Salamov A.A."/>
            <person name="Schmutz J."/>
            <person name="Selles B."/>
            <person name="Shapiro H."/>
            <person name="Tanguay P."/>
            <person name="Tuskan G.A."/>
            <person name="Henrissat B."/>
            <person name="Van de Peer Y."/>
            <person name="Rouze P."/>
            <person name="Ellis J.G."/>
            <person name="Dodds P.N."/>
            <person name="Schein J.E."/>
            <person name="Zhong S."/>
            <person name="Hamelin R.C."/>
            <person name="Grigoriev I.V."/>
            <person name="Szabo L.J."/>
            <person name="Martin F."/>
        </authorList>
    </citation>
    <scope>NUCLEOTIDE SEQUENCE [LARGE SCALE GENOMIC DNA]</scope>
    <source>
        <strain evidence="9">CRL 75-36-700-3 / race SCCL</strain>
    </source>
</reference>
<gene>
    <name evidence="8" type="ORF">PGTG_13692</name>
</gene>
<feature type="transmembrane region" description="Helical" evidence="6">
    <location>
        <begin position="262"/>
        <end position="283"/>
    </location>
</feature>
<organism evidence="8 9">
    <name type="scientific">Puccinia graminis f. sp. tritici (strain CRL 75-36-700-3 / race SCCL)</name>
    <name type="common">Black stem rust fungus</name>
    <dbReference type="NCBI Taxonomy" id="418459"/>
    <lineage>
        <taxon>Eukaryota</taxon>
        <taxon>Fungi</taxon>
        <taxon>Dikarya</taxon>
        <taxon>Basidiomycota</taxon>
        <taxon>Pucciniomycotina</taxon>
        <taxon>Pucciniomycetes</taxon>
        <taxon>Pucciniales</taxon>
        <taxon>Pucciniaceae</taxon>
        <taxon>Puccinia</taxon>
    </lineage>
</organism>
<dbReference type="GeneID" id="10538194"/>
<dbReference type="VEuPathDB" id="FungiDB:PGTG_13692"/>
<proteinExistence type="predicted"/>
<dbReference type="Gene3D" id="3.30.40.10">
    <property type="entry name" value="Zinc/RING finger domain, C3HC4 (zinc finger)"/>
    <property type="match status" value="1"/>
</dbReference>
<protein>
    <recommendedName>
        <fullName evidence="7">RING-type domain-containing protein</fullName>
    </recommendedName>
</protein>
<dbReference type="Proteomes" id="UP000008783">
    <property type="component" value="Unassembled WGS sequence"/>
</dbReference>
<dbReference type="InParanoid" id="E3KST4"/>
<dbReference type="GO" id="GO:0008270">
    <property type="term" value="F:zinc ion binding"/>
    <property type="evidence" value="ECO:0007669"/>
    <property type="project" value="UniProtKB-KW"/>
</dbReference>
<keyword evidence="6" id="KW-0812">Transmembrane</keyword>
<feature type="compositionally biased region" description="Basic and acidic residues" evidence="5">
    <location>
        <begin position="112"/>
        <end position="123"/>
    </location>
</feature>
<dbReference type="SUPFAM" id="SSF57850">
    <property type="entry name" value="RING/U-box"/>
    <property type="match status" value="1"/>
</dbReference>
<evidence type="ECO:0000313" key="8">
    <source>
        <dbReference type="EMBL" id="EFP87464.1"/>
    </source>
</evidence>
<dbReference type="AlphaFoldDB" id="E3KST4"/>
<feature type="compositionally biased region" description="Polar residues" evidence="5">
    <location>
        <begin position="66"/>
        <end position="78"/>
    </location>
</feature>
<dbReference type="PANTHER" id="PTHR45969:SF69">
    <property type="entry name" value="FINGER DOMAIN PROTEIN, PUTATIVE (AFU_ORTHOLOGUE AFUA_3G12190)-RELATED"/>
    <property type="match status" value="1"/>
</dbReference>
<feature type="compositionally biased region" description="Basic and acidic residues" evidence="5">
    <location>
        <begin position="131"/>
        <end position="141"/>
    </location>
</feature>
<keyword evidence="1" id="KW-0479">Metal-binding</keyword>
<accession>E3KST4</accession>
<evidence type="ECO:0000256" key="2">
    <source>
        <dbReference type="ARBA" id="ARBA00022771"/>
    </source>
</evidence>
<keyword evidence="3" id="KW-0862">Zinc</keyword>
<evidence type="ECO:0000256" key="5">
    <source>
        <dbReference type="SAM" id="MobiDB-lite"/>
    </source>
</evidence>
<evidence type="ECO:0000256" key="4">
    <source>
        <dbReference type="PROSITE-ProRule" id="PRU00175"/>
    </source>
</evidence>
<keyword evidence="6" id="KW-1133">Transmembrane helix</keyword>
<evidence type="ECO:0000313" key="9">
    <source>
        <dbReference type="Proteomes" id="UP000008783"/>
    </source>
</evidence>
<evidence type="ECO:0000256" key="1">
    <source>
        <dbReference type="ARBA" id="ARBA00022723"/>
    </source>
</evidence>
<feature type="domain" description="RING-type" evidence="7">
    <location>
        <begin position="157"/>
        <end position="204"/>
    </location>
</feature>
<keyword evidence="6" id="KW-0472">Membrane</keyword>
<dbReference type="RefSeq" id="XP_003331883.1">
    <property type="nucleotide sequence ID" value="XM_003331835.1"/>
</dbReference>
<dbReference type="KEGG" id="pgr:PGTG_13692"/>
<sequence>MGLACMFQDQANLKAAVANADAWDLKLCLVGNSLGGGGEQELSRFADPVQDVEAASQSDGVRRHFSPSTVDLPNGSHTSKNDGVGSLPASTPQTSQPRHEVILQIDDEERPEDQKRLASDLHTGKGQAASSDERRVDSLGKEKALAQSHQVQPNLDCPICLAELDPRSGPIITSDCGHSFDKYCINCWLYTERERPPYTCPVCRAELKLGGKPAEPPKDPPEGLPLPTTDEVGQVEAPLTPRNRNLLLHNWLCTSLLSDATVGHAMAVVLSMYIVVMILGKVLPAL</sequence>
<dbReference type="InterPro" id="IPR001841">
    <property type="entry name" value="Znf_RING"/>
</dbReference>
<evidence type="ECO:0000259" key="7">
    <source>
        <dbReference type="PROSITE" id="PS50089"/>
    </source>
</evidence>
<evidence type="ECO:0000256" key="6">
    <source>
        <dbReference type="SAM" id="Phobius"/>
    </source>
</evidence>
<dbReference type="Pfam" id="PF13639">
    <property type="entry name" value="zf-RING_2"/>
    <property type="match status" value="1"/>
</dbReference>
<reference key="1">
    <citation type="submission" date="2007-01" db="EMBL/GenBank/DDBJ databases">
        <title>The Genome Sequence of Puccinia graminis f. sp. tritici Strain CRL 75-36-700-3.</title>
        <authorList>
            <consortium name="The Broad Institute Genome Sequencing Platform"/>
            <person name="Birren B."/>
            <person name="Lander E."/>
            <person name="Galagan J."/>
            <person name="Nusbaum C."/>
            <person name="Devon K."/>
            <person name="Cuomo C."/>
            <person name="Jaffe D."/>
            <person name="Butler J."/>
            <person name="Alvarez P."/>
            <person name="Gnerre S."/>
            <person name="Grabherr M."/>
            <person name="Mauceli E."/>
            <person name="Brockman W."/>
            <person name="Young S."/>
            <person name="LaButti K."/>
            <person name="Sykes S."/>
            <person name="DeCaprio D."/>
            <person name="Crawford M."/>
            <person name="Koehrsen M."/>
            <person name="Engels R."/>
            <person name="Montgomery P."/>
            <person name="Pearson M."/>
            <person name="Howarth C."/>
            <person name="Larson L."/>
            <person name="White J."/>
            <person name="Zeng Q."/>
            <person name="Kodira C."/>
            <person name="Yandava C."/>
            <person name="Alvarado L."/>
            <person name="O'Leary S."/>
            <person name="Szabo L."/>
            <person name="Dean R."/>
            <person name="Schein J."/>
        </authorList>
    </citation>
    <scope>NUCLEOTIDE SEQUENCE</scope>
    <source>
        <strain>CRL 75-36-700-3</strain>
    </source>
</reference>
<dbReference type="HOGENOM" id="CLU_053385_0_0_1"/>
<name>E3KST4_PUCGT</name>
<keyword evidence="2 4" id="KW-0863">Zinc-finger</keyword>
<dbReference type="OrthoDB" id="6105938at2759"/>